<gene>
    <name evidence="1" type="ORF">SGODD07_01213</name>
</gene>
<comment type="caution">
    <text evidence="1">The sequence shown here is derived from an EMBL/GenBank/DDBJ whole genome shotgun (WGS) entry which is preliminary data.</text>
</comment>
<evidence type="ECO:0000313" key="2">
    <source>
        <dbReference type="Proteomes" id="UP000070096"/>
    </source>
</evidence>
<accession>A0A139N6H5</accession>
<sequence length="40" mass="4931">MKRNQGLNSLMKGEELPLQEVPNQFFFQYFCDIFWIFEKN</sequence>
<proteinExistence type="predicted"/>
<dbReference type="AlphaFoldDB" id="A0A139N6H5"/>
<name>A0A139N6H5_STRGN</name>
<evidence type="ECO:0000313" key="1">
    <source>
        <dbReference type="EMBL" id="KXT71523.1"/>
    </source>
</evidence>
<organism evidence="1 2">
    <name type="scientific">Streptococcus gordonii</name>
    <dbReference type="NCBI Taxonomy" id="1302"/>
    <lineage>
        <taxon>Bacteria</taxon>
        <taxon>Bacillati</taxon>
        <taxon>Bacillota</taxon>
        <taxon>Bacilli</taxon>
        <taxon>Lactobacillales</taxon>
        <taxon>Streptococcaceae</taxon>
        <taxon>Streptococcus</taxon>
    </lineage>
</organism>
<dbReference type="EMBL" id="LQRC01000178">
    <property type="protein sequence ID" value="KXT71523.1"/>
    <property type="molecule type" value="Genomic_DNA"/>
</dbReference>
<reference evidence="1 2" key="1">
    <citation type="submission" date="2016-01" db="EMBL/GenBank/DDBJ databases">
        <title>Highly variable Streptococcus oralis are common among viridans streptococci isolated from primates.</title>
        <authorList>
            <person name="Denapaite D."/>
            <person name="Rieger M."/>
            <person name="Koendgen S."/>
            <person name="Brueckner R."/>
            <person name="Ochigava I."/>
            <person name="Kappeler P."/>
            <person name="Maetz-Rensing K."/>
            <person name="Leendertz F."/>
            <person name="Hakenbeck R."/>
        </authorList>
    </citation>
    <scope>NUCLEOTIDE SEQUENCE [LARGE SCALE GENOMIC DNA]</scope>
    <source>
        <strain evidence="1 2">DD07</strain>
    </source>
</reference>
<protein>
    <submittedName>
        <fullName evidence="1">Uncharacterized protein</fullName>
    </submittedName>
</protein>
<dbReference type="PATRIC" id="fig|1302.21.peg.1357"/>
<dbReference type="Proteomes" id="UP000070096">
    <property type="component" value="Unassembled WGS sequence"/>
</dbReference>